<reference evidence="2 3" key="1">
    <citation type="submission" date="2018-01" db="EMBL/GenBank/DDBJ databases">
        <authorList>
            <person name="Gaut B.S."/>
            <person name="Morton B.R."/>
            <person name="Clegg M.T."/>
            <person name="Duvall M.R."/>
        </authorList>
    </citation>
    <scope>NUCLEOTIDE SEQUENCE [LARGE SCALE GENOMIC DNA]</scope>
    <source>
        <strain evidence="2">Cupriavidus taiwanensis cmp 52</strain>
    </source>
</reference>
<name>A0A375J2W6_9BURK</name>
<evidence type="ECO:0000313" key="2">
    <source>
        <dbReference type="EMBL" id="SPR99524.1"/>
    </source>
</evidence>
<proteinExistence type="predicted"/>
<dbReference type="EMBL" id="OVTA01000031">
    <property type="protein sequence ID" value="SPR99524.1"/>
    <property type="molecule type" value="Genomic_DNA"/>
</dbReference>
<gene>
    <name evidence="2" type="ORF">CBM2634_A90026</name>
</gene>
<feature type="compositionally biased region" description="Basic and acidic residues" evidence="1">
    <location>
        <begin position="59"/>
        <end position="71"/>
    </location>
</feature>
<evidence type="ECO:0000256" key="1">
    <source>
        <dbReference type="SAM" id="MobiDB-lite"/>
    </source>
</evidence>
<dbReference type="Proteomes" id="UP000256805">
    <property type="component" value="Unassembled WGS sequence"/>
</dbReference>
<sequence length="71" mass="7792">MAKPAVTDADLRRAHRAMRIATPFDAMSDLLRAALAATARAMASRELQRAARRPTGRTPDLKRRAAGDFDD</sequence>
<protein>
    <submittedName>
        <fullName evidence="2">Uncharacterized protein</fullName>
    </submittedName>
</protein>
<accession>A0A375J2W6</accession>
<dbReference type="AlphaFoldDB" id="A0A375J2W6"/>
<evidence type="ECO:0000313" key="3">
    <source>
        <dbReference type="Proteomes" id="UP000256805"/>
    </source>
</evidence>
<feature type="region of interest" description="Disordered" evidence="1">
    <location>
        <begin position="43"/>
        <end position="71"/>
    </location>
</feature>
<dbReference type="RefSeq" id="WP_116382326.1">
    <property type="nucleotide sequence ID" value="NZ_LS483233.1"/>
</dbReference>
<organism evidence="2 3">
    <name type="scientific">Cupriavidus taiwanensis</name>
    <dbReference type="NCBI Taxonomy" id="164546"/>
    <lineage>
        <taxon>Bacteria</taxon>
        <taxon>Pseudomonadati</taxon>
        <taxon>Pseudomonadota</taxon>
        <taxon>Betaproteobacteria</taxon>
        <taxon>Burkholderiales</taxon>
        <taxon>Burkholderiaceae</taxon>
        <taxon>Cupriavidus</taxon>
    </lineage>
</organism>